<organism evidence="4">
    <name type="scientific">Vitis vinifera</name>
    <name type="common">Grape</name>
    <dbReference type="NCBI Taxonomy" id="29760"/>
    <lineage>
        <taxon>Eukaryota</taxon>
        <taxon>Viridiplantae</taxon>
        <taxon>Streptophyta</taxon>
        <taxon>Embryophyta</taxon>
        <taxon>Tracheophyta</taxon>
        <taxon>Spermatophyta</taxon>
        <taxon>Magnoliopsida</taxon>
        <taxon>eudicotyledons</taxon>
        <taxon>Gunneridae</taxon>
        <taxon>Pentapetalae</taxon>
        <taxon>rosids</taxon>
        <taxon>Vitales</taxon>
        <taxon>Vitaceae</taxon>
        <taxon>Viteae</taxon>
        <taxon>Vitis</taxon>
    </lineage>
</organism>
<sequence length="585" mass="66988">MASKHDIGWEHAEPVGSNRRTTKCKYYEKVIHGSITRLKQHIAHISGQVEGCPCVLVEVLHSVRQHMSNTSKEKAQLKKKKRLLNSLNRENFYEIDEGDSDDEIEEVAMADFERRQMKQAMKESRRIFEEGGQENQKGGSSSQPSNVRIKCGLTPDSGPYYQSMIDTIAEAGPGIKGPTRYQIGNTYLEEEVQELESSRTRKPIINFMIYCDRSMIYHSSVDTTNIPKTADYIFSLMDKVVEEVGEENVVQVVTDNEASFKATGEVQTIMEPLVKVLKLVDQDKNPTLSIIYEAMDRAKLAIKASVKQWEKYWEVIDHRWEGQLHRHLHAAVGLKEVIKRLEPDLDRQAKAINEVKLFVDSQGEFGSALTKKAINQSLSDEWIREGEEPILSSDNLDWLDKGFPTNEEGKERDVDSRRKGVGGTSEGTRRNGSTGSSYVSQVDPNMSWAQRGENYYATQDTDHGYQPGIWEQRKHLERLTTFPSDDDYHRSNYHRINEHLQNLGIGSRPYFREVDDRSYHNFRDRDSSSSTFSRTDFNQFPMMHPEEYSNTRTRASDSYGYDQSSSSSSIAYRGFGYYQSGVDPK</sequence>
<dbReference type="PANTHER" id="PTHR32166">
    <property type="entry name" value="OSJNBA0013A04.12 PROTEIN"/>
    <property type="match status" value="1"/>
</dbReference>
<dbReference type="InterPro" id="IPR012337">
    <property type="entry name" value="RNaseH-like_sf"/>
</dbReference>
<proteinExistence type="predicted"/>
<feature type="coiled-coil region" evidence="1">
    <location>
        <begin position="60"/>
        <end position="90"/>
    </location>
</feature>
<feature type="region of interest" description="Disordered" evidence="2">
    <location>
        <begin position="395"/>
        <end position="444"/>
    </location>
</feature>
<reference evidence="4" key="1">
    <citation type="journal article" date="2007" name="PLoS ONE">
        <title>The first genome sequence of an elite grapevine cultivar (Pinot noir Vitis vinifera L.): coping with a highly heterozygous genome.</title>
        <authorList>
            <person name="Velasco R."/>
            <person name="Zharkikh A."/>
            <person name="Troggio M."/>
            <person name="Cartwright D.A."/>
            <person name="Cestaro A."/>
            <person name="Pruss D."/>
            <person name="Pindo M."/>
            <person name="FitzGerald L.M."/>
            <person name="Vezzulli S."/>
            <person name="Reid J."/>
            <person name="Malacarne G."/>
            <person name="Iliev D."/>
            <person name="Coppola G."/>
            <person name="Wardell B."/>
            <person name="Micheletti D."/>
            <person name="Macalma T."/>
            <person name="Facci M."/>
            <person name="Mitchell J.T."/>
            <person name="Perazzolli M."/>
            <person name="Eldredge G."/>
            <person name="Gatto P."/>
            <person name="Oyzerski R."/>
            <person name="Moretto M."/>
            <person name="Gutin N."/>
            <person name="Stefanini M."/>
            <person name="Chen Y."/>
            <person name="Segala C."/>
            <person name="Davenport C."/>
            <person name="Dematte L."/>
            <person name="Mraz A."/>
            <person name="Battilana J."/>
            <person name="Stormo K."/>
            <person name="Costa F."/>
            <person name="Tao Q."/>
            <person name="Si-Ammour A."/>
            <person name="Harkins T."/>
            <person name="Lackey A."/>
            <person name="Perbost C."/>
            <person name="Taillon B."/>
            <person name="Stella A."/>
            <person name="Solovyev V."/>
            <person name="Fawcett J.A."/>
            <person name="Sterck L."/>
            <person name="Vandepoele K."/>
            <person name="Grando S.M."/>
            <person name="Toppo S."/>
            <person name="Moser C."/>
            <person name="Lanchbury J."/>
            <person name="Bogden R."/>
            <person name="Skolnick M."/>
            <person name="Sgaramella V."/>
            <person name="Bhatnagar S.K."/>
            <person name="Fontana P."/>
            <person name="Gutin A."/>
            <person name="Van de Peer Y."/>
            <person name="Salamini F."/>
            <person name="Viola R."/>
        </authorList>
    </citation>
    <scope>NUCLEOTIDE SEQUENCE</scope>
</reference>
<feature type="compositionally biased region" description="Low complexity" evidence="2">
    <location>
        <begin position="556"/>
        <end position="568"/>
    </location>
</feature>
<dbReference type="SUPFAM" id="SSF53098">
    <property type="entry name" value="Ribonuclease H-like"/>
    <property type="match status" value="1"/>
</dbReference>
<keyword evidence="1" id="KW-0175">Coiled coil</keyword>
<evidence type="ECO:0000259" key="3">
    <source>
        <dbReference type="Pfam" id="PF04937"/>
    </source>
</evidence>
<dbReference type="AlphaFoldDB" id="A5C8K3"/>
<feature type="compositionally biased region" description="Low complexity" evidence="2">
    <location>
        <begin position="528"/>
        <end position="537"/>
    </location>
</feature>
<dbReference type="EMBL" id="AM486057">
    <property type="protein sequence ID" value="CAN84074.1"/>
    <property type="molecule type" value="Genomic_DNA"/>
</dbReference>
<feature type="region of interest" description="Disordered" evidence="2">
    <location>
        <begin position="522"/>
        <end position="568"/>
    </location>
</feature>
<dbReference type="PANTHER" id="PTHR32166:SF105">
    <property type="entry name" value="HAT DIMERIZATION DOMAIN-CONTAINING PROTEIN"/>
    <property type="match status" value="1"/>
</dbReference>
<evidence type="ECO:0000256" key="2">
    <source>
        <dbReference type="SAM" id="MobiDB-lite"/>
    </source>
</evidence>
<evidence type="ECO:0000313" key="4">
    <source>
        <dbReference type="EMBL" id="CAN84074.1"/>
    </source>
</evidence>
<feature type="region of interest" description="Disordered" evidence="2">
    <location>
        <begin position="129"/>
        <end position="148"/>
    </location>
</feature>
<accession>A5C8K3</accession>
<protein>
    <recommendedName>
        <fullName evidence="3">DUF659 domain-containing protein</fullName>
    </recommendedName>
</protein>
<name>A5C8K3_VITVI</name>
<feature type="compositionally biased region" description="Basic and acidic residues" evidence="2">
    <location>
        <begin position="407"/>
        <end position="418"/>
    </location>
</feature>
<feature type="compositionally biased region" description="Polar residues" evidence="2">
    <location>
        <begin position="133"/>
        <end position="146"/>
    </location>
</feature>
<evidence type="ECO:0000256" key="1">
    <source>
        <dbReference type="SAM" id="Coils"/>
    </source>
</evidence>
<feature type="compositionally biased region" description="Polar residues" evidence="2">
    <location>
        <begin position="430"/>
        <end position="444"/>
    </location>
</feature>
<feature type="domain" description="DUF659" evidence="3">
    <location>
        <begin position="198"/>
        <end position="265"/>
    </location>
</feature>
<dbReference type="Pfam" id="PF04937">
    <property type="entry name" value="DUF659"/>
    <property type="match status" value="1"/>
</dbReference>
<dbReference type="InterPro" id="IPR007021">
    <property type="entry name" value="DUF659"/>
</dbReference>
<gene>
    <name evidence="4" type="ORF">VITISV_009441</name>
</gene>